<dbReference type="Pfam" id="PF03514">
    <property type="entry name" value="GRAS"/>
    <property type="match status" value="1"/>
</dbReference>
<evidence type="ECO:0000313" key="6">
    <source>
        <dbReference type="EMBL" id="KAJ4787992.1"/>
    </source>
</evidence>
<feature type="region of interest" description="Leucine repeat I (LRI)" evidence="3">
    <location>
        <begin position="236"/>
        <end position="296"/>
    </location>
</feature>
<evidence type="ECO:0000256" key="1">
    <source>
        <dbReference type="ARBA" id="ARBA00023015"/>
    </source>
</evidence>
<feature type="region of interest" description="VHIID" evidence="3">
    <location>
        <begin position="315"/>
        <end position="380"/>
    </location>
</feature>
<reference evidence="4" key="1">
    <citation type="submission" date="2022-08" db="EMBL/GenBank/DDBJ databases">
        <authorList>
            <person name="Marques A."/>
        </authorList>
    </citation>
    <scope>NUCLEOTIDE SEQUENCE</scope>
    <source>
        <strain evidence="4">RhyPub2mFocal</strain>
        <tissue evidence="4">Leaves</tissue>
    </source>
</reference>
<accession>A0AAV8DSL6</accession>
<dbReference type="EMBL" id="JAMFTS010000002">
    <property type="protein sequence ID" value="KAJ4787990.1"/>
    <property type="molecule type" value="Genomic_DNA"/>
</dbReference>
<dbReference type="EMBL" id="JAMFTS010000003">
    <property type="protein sequence ID" value="KAJ4770980.1"/>
    <property type="molecule type" value="Genomic_DNA"/>
</dbReference>
<keyword evidence="7" id="KW-1185">Reference proteome</keyword>
<evidence type="ECO:0000313" key="4">
    <source>
        <dbReference type="EMBL" id="KAJ4770980.1"/>
    </source>
</evidence>
<dbReference type="Proteomes" id="UP001140206">
    <property type="component" value="Chromosome 3"/>
</dbReference>
<evidence type="ECO:0000313" key="7">
    <source>
        <dbReference type="Proteomes" id="UP001140206"/>
    </source>
</evidence>
<proteinExistence type="inferred from homology"/>
<feature type="region of interest" description="SAW" evidence="3">
    <location>
        <begin position="533"/>
        <end position="608"/>
    </location>
</feature>
<evidence type="ECO:0000256" key="2">
    <source>
        <dbReference type="ARBA" id="ARBA00023163"/>
    </source>
</evidence>
<comment type="similarity">
    <text evidence="3">Belongs to the GRAS family.</text>
</comment>
<protein>
    <submittedName>
        <fullName evidence="4">GRAS transcription factor</fullName>
    </submittedName>
</protein>
<comment type="caution">
    <text evidence="3">Lacks conserved residue(s) required for the propagation of feature annotation.</text>
</comment>
<dbReference type="EMBL" id="JAMFTS010000002">
    <property type="protein sequence ID" value="KAJ4787992.1"/>
    <property type="molecule type" value="Genomic_DNA"/>
</dbReference>
<comment type="caution">
    <text evidence="4">The sequence shown here is derived from an EMBL/GenBank/DDBJ whole genome shotgun (WGS) entry which is preliminary data.</text>
</comment>
<gene>
    <name evidence="5" type="ORF">LUZ62_039236</name>
    <name evidence="6" type="ORF">LUZ62_039238</name>
    <name evidence="4" type="ORF">LUZ62_055237</name>
</gene>
<name>A0AAV8DSL6_9POAL</name>
<dbReference type="InterPro" id="IPR005202">
    <property type="entry name" value="TF_GRAS"/>
</dbReference>
<dbReference type="PANTHER" id="PTHR31636">
    <property type="entry name" value="OSJNBA0084A10.13 PROTEIN-RELATED"/>
    <property type="match status" value="1"/>
</dbReference>
<feature type="region of interest" description="Leucine repeat II (LRII)" evidence="3">
    <location>
        <begin position="396"/>
        <end position="428"/>
    </location>
</feature>
<feature type="short sequence motif" description="VHIID" evidence="3">
    <location>
        <begin position="346"/>
        <end position="350"/>
    </location>
</feature>
<keyword evidence="1" id="KW-0805">Transcription regulation</keyword>
<dbReference type="PROSITE" id="PS50985">
    <property type="entry name" value="GRAS"/>
    <property type="match status" value="1"/>
</dbReference>
<evidence type="ECO:0000313" key="5">
    <source>
        <dbReference type="EMBL" id="KAJ4787990.1"/>
    </source>
</evidence>
<dbReference type="Proteomes" id="UP001140206">
    <property type="component" value="Chromosome 2"/>
</dbReference>
<evidence type="ECO:0000256" key="3">
    <source>
        <dbReference type="PROSITE-ProRule" id="PRU01191"/>
    </source>
</evidence>
<organism evidence="4 7">
    <name type="scientific">Rhynchospora pubera</name>
    <dbReference type="NCBI Taxonomy" id="906938"/>
    <lineage>
        <taxon>Eukaryota</taxon>
        <taxon>Viridiplantae</taxon>
        <taxon>Streptophyta</taxon>
        <taxon>Embryophyta</taxon>
        <taxon>Tracheophyta</taxon>
        <taxon>Spermatophyta</taxon>
        <taxon>Magnoliopsida</taxon>
        <taxon>Liliopsida</taxon>
        <taxon>Poales</taxon>
        <taxon>Cyperaceae</taxon>
        <taxon>Cyperoideae</taxon>
        <taxon>Rhynchosporeae</taxon>
        <taxon>Rhynchospora</taxon>
    </lineage>
</organism>
<sequence length="614" mass="70047">MVGASSELFLTSGRENPTLHNSQNAVLDKPLDATLSYLSKILLEENIDENHIILYEEGMALTTMEKSLSDIISQNYSPSLNDPSPLNQQQAYPTSFNQPVQYQIIPSLVNLPASEYSKGLEEGMKFLPNIEKLRIDFQGNNLSIPSPCNLNEEKSKNQGSVINGSNSKKKLNNEDLDILEGRNCKIPQSYSEEPVRDQKLDEVILYNDDYIYKVASLREGMKANMRIKQTVKEHFTDVKDLLIRCSHLVATSDCQAAEDIIKQIRKQSSPDGDSTHRLALVLADALEARLTGTGSEVYNRFVSKRISTSDILKIQYLLMTLTPFLRATYCIAKDRILKLVDKASKLHIIDFGIGFGFQWPSLIQDLSEQKDGVVKLKITGIDFPRPGFRPTERVDETGRRLAEYAKSFNVPFEYNGIVSKWEDICNEDLKIEKDELLVVNSMYRFRQLGDESIALDSPRNEVLNFIHGLKPKLFLHGVVSASFSPFFVTRFRQVMLHYASMFDILDAFVPRDNKVRQLIEREMLAREVLNLIACEGAASVERPETYKQWHLRNMRAGFEQIPVESALLEWSQKKLKAIFDNRYFMEEDSNWILLGWRGKTLHALSMWKPKQGAA</sequence>
<keyword evidence="2" id="KW-0804">Transcription</keyword>
<dbReference type="AlphaFoldDB" id="A0AAV8DSL6"/>